<reference evidence="7 8" key="1">
    <citation type="submission" date="2019-03" db="EMBL/GenBank/DDBJ databases">
        <authorList>
            <person name="Dong K."/>
        </authorList>
    </citation>
    <scope>NUCLEOTIDE SEQUENCE [LARGE SCALE GENOMIC DNA]</scope>
    <source>
        <strain evidence="8">dk512</strain>
    </source>
</reference>
<gene>
    <name evidence="7" type="ORF">E4K62_05425</name>
</gene>
<dbReference type="InterPro" id="IPR050109">
    <property type="entry name" value="HTH-type_TetR-like_transc_reg"/>
</dbReference>
<dbReference type="Pfam" id="PF00440">
    <property type="entry name" value="TetR_N"/>
    <property type="match status" value="1"/>
</dbReference>
<dbReference type="PANTHER" id="PTHR30055:SF226">
    <property type="entry name" value="HTH-TYPE TRANSCRIPTIONAL REGULATOR PKSA"/>
    <property type="match status" value="1"/>
</dbReference>
<dbReference type="InterPro" id="IPR009057">
    <property type="entry name" value="Homeodomain-like_sf"/>
</dbReference>
<accession>A0ABX5SSQ9</accession>
<dbReference type="PROSITE" id="PS50977">
    <property type="entry name" value="HTH_TETR_2"/>
    <property type="match status" value="1"/>
</dbReference>
<dbReference type="Pfam" id="PF13977">
    <property type="entry name" value="TetR_C_6"/>
    <property type="match status" value="1"/>
</dbReference>
<dbReference type="SUPFAM" id="SSF46689">
    <property type="entry name" value="Homeodomain-like"/>
    <property type="match status" value="1"/>
</dbReference>
<name>A0ABX5SSQ9_9MICO</name>
<evidence type="ECO:0000256" key="4">
    <source>
        <dbReference type="ARBA" id="ARBA00023163"/>
    </source>
</evidence>
<dbReference type="EMBL" id="CP038266">
    <property type="protein sequence ID" value="QBR88183.1"/>
    <property type="molecule type" value="Genomic_DNA"/>
</dbReference>
<dbReference type="PROSITE" id="PS01081">
    <property type="entry name" value="HTH_TETR_1"/>
    <property type="match status" value="1"/>
</dbReference>
<evidence type="ECO:0000256" key="1">
    <source>
        <dbReference type="ARBA" id="ARBA00022491"/>
    </source>
</evidence>
<keyword evidence="3 5" id="KW-0238">DNA-binding</keyword>
<evidence type="ECO:0000313" key="8">
    <source>
        <dbReference type="Proteomes" id="UP000295748"/>
    </source>
</evidence>
<dbReference type="Proteomes" id="UP000295748">
    <property type="component" value="Chromosome"/>
</dbReference>
<keyword evidence="8" id="KW-1185">Reference proteome</keyword>
<organism evidence="7 8">
    <name type="scientific">Microbacterium wangchenii</name>
    <dbReference type="NCBI Taxonomy" id="2541726"/>
    <lineage>
        <taxon>Bacteria</taxon>
        <taxon>Bacillati</taxon>
        <taxon>Actinomycetota</taxon>
        <taxon>Actinomycetes</taxon>
        <taxon>Micrococcales</taxon>
        <taxon>Microbacteriaceae</taxon>
        <taxon>Microbacterium</taxon>
    </lineage>
</organism>
<dbReference type="InterPro" id="IPR036271">
    <property type="entry name" value="Tet_transcr_reg_TetR-rel_C_sf"/>
</dbReference>
<dbReference type="SUPFAM" id="SSF48498">
    <property type="entry name" value="Tetracyclin repressor-like, C-terminal domain"/>
    <property type="match status" value="1"/>
</dbReference>
<keyword evidence="1" id="KW-0678">Repressor</keyword>
<evidence type="ECO:0000256" key="3">
    <source>
        <dbReference type="ARBA" id="ARBA00023125"/>
    </source>
</evidence>
<feature type="domain" description="HTH tetR-type" evidence="6">
    <location>
        <begin position="8"/>
        <end position="68"/>
    </location>
</feature>
<dbReference type="InterPro" id="IPR023772">
    <property type="entry name" value="DNA-bd_HTH_TetR-type_CS"/>
</dbReference>
<dbReference type="InterPro" id="IPR039538">
    <property type="entry name" value="BetI_C"/>
</dbReference>
<keyword evidence="4" id="KW-0804">Transcription</keyword>
<dbReference type="Gene3D" id="1.10.357.10">
    <property type="entry name" value="Tetracycline Repressor, domain 2"/>
    <property type="match status" value="1"/>
</dbReference>
<feature type="DNA-binding region" description="H-T-H motif" evidence="5">
    <location>
        <begin position="31"/>
        <end position="50"/>
    </location>
</feature>
<keyword evidence="2" id="KW-0805">Transcription regulation</keyword>
<dbReference type="PANTHER" id="PTHR30055">
    <property type="entry name" value="HTH-TYPE TRANSCRIPTIONAL REGULATOR RUTR"/>
    <property type="match status" value="1"/>
</dbReference>
<evidence type="ECO:0000259" key="6">
    <source>
        <dbReference type="PROSITE" id="PS50977"/>
    </source>
</evidence>
<evidence type="ECO:0000256" key="2">
    <source>
        <dbReference type="ARBA" id="ARBA00023015"/>
    </source>
</evidence>
<evidence type="ECO:0000313" key="7">
    <source>
        <dbReference type="EMBL" id="QBR88183.1"/>
    </source>
</evidence>
<protein>
    <submittedName>
        <fullName evidence="7">TetR family transcriptional regulator</fullName>
    </submittedName>
</protein>
<proteinExistence type="predicted"/>
<sequence length="203" mass="22682">MPRMVDADQRRDEIAAAVWRVIRRDGLERASVREVAREAGLSTGSLRHYFRSQPELLVFTMSSVVERVERRIAAVHQPDDVLQAAKLVLAELLPLDDERHAENEVWMAFTSRALVDPELGSLRDEAYDRMREACVLWVGRLCGDAGEDVREVEAERLFAVLDGLAVHAAVRPERATPARLRAVLDHHLDQVASSGRAAMDGAP</sequence>
<evidence type="ECO:0000256" key="5">
    <source>
        <dbReference type="PROSITE-ProRule" id="PRU00335"/>
    </source>
</evidence>
<dbReference type="InterPro" id="IPR001647">
    <property type="entry name" value="HTH_TetR"/>
</dbReference>